<keyword evidence="2" id="KW-1185">Reference proteome</keyword>
<reference evidence="1 2" key="1">
    <citation type="submission" date="2023-03" db="EMBL/GenBank/DDBJ databases">
        <title>High recombination rates correlate with genetic variation in Cardiocondyla obscurior ants.</title>
        <authorList>
            <person name="Errbii M."/>
        </authorList>
    </citation>
    <scope>NUCLEOTIDE SEQUENCE [LARGE SCALE GENOMIC DNA]</scope>
    <source>
        <strain evidence="1">Alpha-2009</strain>
        <tissue evidence="1">Whole body</tissue>
    </source>
</reference>
<dbReference type="Proteomes" id="UP001430953">
    <property type="component" value="Unassembled WGS sequence"/>
</dbReference>
<organism evidence="1 2">
    <name type="scientific">Cardiocondyla obscurior</name>
    <dbReference type="NCBI Taxonomy" id="286306"/>
    <lineage>
        <taxon>Eukaryota</taxon>
        <taxon>Metazoa</taxon>
        <taxon>Ecdysozoa</taxon>
        <taxon>Arthropoda</taxon>
        <taxon>Hexapoda</taxon>
        <taxon>Insecta</taxon>
        <taxon>Pterygota</taxon>
        <taxon>Neoptera</taxon>
        <taxon>Endopterygota</taxon>
        <taxon>Hymenoptera</taxon>
        <taxon>Apocrita</taxon>
        <taxon>Aculeata</taxon>
        <taxon>Formicoidea</taxon>
        <taxon>Formicidae</taxon>
        <taxon>Myrmicinae</taxon>
        <taxon>Cardiocondyla</taxon>
    </lineage>
</organism>
<evidence type="ECO:0000313" key="2">
    <source>
        <dbReference type="Proteomes" id="UP001430953"/>
    </source>
</evidence>
<name>A0AAW2G936_9HYME</name>
<gene>
    <name evidence="1" type="ORF">PUN28_005908</name>
</gene>
<proteinExistence type="predicted"/>
<dbReference type="EMBL" id="JADYXP020000005">
    <property type="protein sequence ID" value="KAL0123724.1"/>
    <property type="molecule type" value="Genomic_DNA"/>
</dbReference>
<evidence type="ECO:0000313" key="1">
    <source>
        <dbReference type="EMBL" id="KAL0123724.1"/>
    </source>
</evidence>
<sequence>MPRARHSCLQKTMQSSPRFLLYYRVRVIVRVDDLEGKDFRRARRTQAGFADVSRPQSGTVEISIPSAKERKSEKEIFSSARINIPRKIFLSRERSSRQSSATNVIRHNRSIISLLDNGWDCYESRRAVTPARRIFTFAEAYVLNRVKKSSARNYRPRLRGFFHSHSSYYATVRVA</sequence>
<accession>A0AAW2G936</accession>
<protein>
    <submittedName>
        <fullName evidence="1">Uncharacterized protein</fullName>
    </submittedName>
</protein>
<comment type="caution">
    <text evidence="1">The sequence shown here is derived from an EMBL/GenBank/DDBJ whole genome shotgun (WGS) entry which is preliminary data.</text>
</comment>
<dbReference type="AlphaFoldDB" id="A0AAW2G936"/>